<dbReference type="Proteomes" id="UP001228049">
    <property type="component" value="Unassembled WGS sequence"/>
</dbReference>
<dbReference type="InterPro" id="IPR025398">
    <property type="entry name" value="DUF4371"/>
</dbReference>
<organism evidence="2 3">
    <name type="scientific">Dissostichus eleginoides</name>
    <name type="common">Patagonian toothfish</name>
    <name type="synonym">Dissostichus amissus</name>
    <dbReference type="NCBI Taxonomy" id="100907"/>
    <lineage>
        <taxon>Eukaryota</taxon>
        <taxon>Metazoa</taxon>
        <taxon>Chordata</taxon>
        <taxon>Craniata</taxon>
        <taxon>Vertebrata</taxon>
        <taxon>Euteleostomi</taxon>
        <taxon>Actinopterygii</taxon>
        <taxon>Neopterygii</taxon>
        <taxon>Teleostei</taxon>
        <taxon>Neoteleostei</taxon>
        <taxon>Acanthomorphata</taxon>
        <taxon>Eupercaria</taxon>
        <taxon>Perciformes</taxon>
        <taxon>Notothenioidei</taxon>
        <taxon>Nototheniidae</taxon>
        <taxon>Dissostichus</taxon>
    </lineage>
</organism>
<proteinExistence type="predicted"/>
<gene>
    <name evidence="2" type="ORF">KUDE01_022456</name>
</gene>
<dbReference type="Pfam" id="PF14291">
    <property type="entry name" value="DUF4371"/>
    <property type="match status" value="1"/>
</dbReference>
<name>A0AAD9EZV2_DISEL</name>
<feature type="domain" description="DUF4371" evidence="1">
    <location>
        <begin position="47"/>
        <end position="286"/>
    </location>
</feature>
<dbReference type="PANTHER" id="PTHR45749:SF37">
    <property type="entry name" value="OS05G0311600 PROTEIN"/>
    <property type="match status" value="1"/>
</dbReference>
<protein>
    <submittedName>
        <fullName evidence="2">Zinc finger MYM-type protein 1</fullName>
    </submittedName>
</protein>
<sequence>MYYTTTTRAGIKLPRTWLCYSPTLDCAYCEPCWLFADRGAPFYSDAWVKGVRDWQHLSARIDSHAQSQVHVGACVIYEQWKKNGRIDANMERNARNAANYWRQVLERIVNVTITLATCNLAFRGHREILGQPNSGNFLSMIELLACYDPVLKELVQRPQGSVKYLSPAVQNEIIYIIAKRVQCDIQVEINNAPFFSVIMDTTQDISKRDQISQVYRYVTIQRDENDNAKDILINEAFLGFVETVDTSARELQKKILDGIESNGFDLSKCRGQGYSGAANMSGVYSGVQARIMEMEPLAKYVHYAAHNLNLTLNDSVKNIV</sequence>
<dbReference type="AlphaFoldDB" id="A0AAD9EZV2"/>
<reference evidence="2" key="1">
    <citation type="submission" date="2023-04" db="EMBL/GenBank/DDBJ databases">
        <title>Chromosome-level genome of Chaenocephalus aceratus.</title>
        <authorList>
            <person name="Park H."/>
        </authorList>
    </citation>
    <scope>NUCLEOTIDE SEQUENCE</scope>
    <source>
        <strain evidence="2">DE</strain>
        <tissue evidence="2">Muscle</tissue>
    </source>
</reference>
<keyword evidence="3" id="KW-1185">Reference proteome</keyword>
<dbReference type="PANTHER" id="PTHR45749">
    <property type="match status" value="1"/>
</dbReference>
<dbReference type="EMBL" id="JASDAP010000022">
    <property type="protein sequence ID" value="KAK1884134.1"/>
    <property type="molecule type" value="Genomic_DNA"/>
</dbReference>
<evidence type="ECO:0000313" key="2">
    <source>
        <dbReference type="EMBL" id="KAK1884134.1"/>
    </source>
</evidence>
<comment type="caution">
    <text evidence="2">The sequence shown here is derived from an EMBL/GenBank/DDBJ whole genome shotgun (WGS) entry which is preliminary data.</text>
</comment>
<evidence type="ECO:0000259" key="1">
    <source>
        <dbReference type="Pfam" id="PF14291"/>
    </source>
</evidence>
<evidence type="ECO:0000313" key="3">
    <source>
        <dbReference type="Proteomes" id="UP001228049"/>
    </source>
</evidence>
<accession>A0AAD9EZV2</accession>